<dbReference type="InterPro" id="IPR043160">
    <property type="entry name" value="Dynein_C_barrel"/>
</dbReference>
<evidence type="ECO:0000256" key="1">
    <source>
        <dbReference type="ARBA" id="ARBA00008887"/>
    </source>
</evidence>
<feature type="domain" description="Dynein heavy chain AAA module D4" evidence="6">
    <location>
        <begin position="189"/>
        <end position="465"/>
    </location>
</feature>
<dbReference type="Gene3D" id="1.10.8.1220">
    <property type="match status" value="1"/>
</dbReference>
<organism evidence="10 11">
    <name type="scientific">Holothuria leucospilota</name>
    <name type="common">Black long sea cucumber</name>
    <name type="synonym">Mertensiothuria leucospilota</name>
    <dbReference type="NCBI Taxonomy" id="206669"/>
    <lineage>
        <taxon>Eukaryota</taxon>
        <taxon>Metazoa</taxon>
        <taxon>Echinodermata</taxon>
        <taxon>Eleutherozoa</taxon>
        <taxon>Echinozoa</taxon>
        <taxon>Holothuroidea</taxon>
        <taxon>Aspidochirotacea</taxon>
        <taxon>Aspidochirotida</taxon>
        <taxon>Holothuriidae</taxon>
        <taxon>Holothuria</taxon>
    </lineage>
</organism>
<dbReference type="Gene3D" id="1.20.920.20">
    <property type="match status" value="1"/>
</dbReference>
<evidence type="ECO:0000259" key="5">
    <source>
        <dbReference type="Pfam" id="PF12777"/>
    </source>
</evidence>
<protein>
    <submittedName>
        <fullName evidence="10">Dynein heavy chain domain-containing protein 1</fullName>
    </submittedName>
</protein>
<dbReference type="InterPro" id="IPR041228">
    <property type="entry name" value="Dynein_C"/>
</dbReference>
<feature type="compositionally biased region" description="Acidic residues" evidence="3">
    <location>
        <begin position="931"/>
        <end position="949"/>
    </location>
</feature>
<keyword evidence="2" id="KW-0175">Coiled coil</keyword>
<dbReference type="Gene3D" id="3.40.50.300">
    <property type="entry name" value="P-loop containing nucleotide triphosphate hydrolases"/>
    <property type="match status" value="3"/>
</dbReference>
<name>A0A9Q0YKV0_HOLLE</name>
<dbReference type="Pfam" id="PF12780">
    <property type="entry name" value="AAA_8"/>
    <property type="match status" value="1"/>
</dbReference>
<comment type="caution">
    <text evidence="10">The sequence shown here is derived from an EMBL/GenBank/DDBJ whole genome shotgun (WGS) entry which is preliminary data.</text>
</comment>
<dbReference type="GO" id="GO:0007018">
    <property type="term" value="P:microtubule-based movement"/>
    <property type="evidence" value="ECO:0007669"/>
    <property type="project" value="InterPro"/>
</dbReference>
<dbReference type="InterPro" id="IPR004273">
    <property type="entry name" value="Dynein_heavy_D6_P-loop"/>
</dbReference>
<dbReference type="InterPro" id="IPR024317">
    <property type="entry name" value="Dynein_heavy_chain_D4_dom"/>
</dbReference>
<reference evidence="10" key="1">
    <citation type="submission" date="2021-10" db="EMBL/GenBank/DDBJ databases">
        <title>Tropical sea cucumber genome reveals ecological adaptation and Cuvierian tubules defense mechanism.</title>
        <authorList>
            <person name="Chen T."/>
        </authorList>
    </citation>
    <scope>NUCLEOTIDE SEQUENCE</scope>
    <source>
        <strain evidence="10">Nanhai2018</strain>
        <tissue evidence="10">Muscle</tissue>
    </source>
</reference>
<feature type="coiled-coil region" evidence="2">
    <location>
        <begin position="736"/>
        <end position="763"/>
    </location>
</feature>
<dbReference type="OrthoDB" id="5986589at2759"/>
<dbReference type="PANTHER" id="PTHR45703">
    <property type="entry name" value="DYNEIN HEAVY CHAIN"/>
    <property type="match status" value="1"/>
</dbReference>
<dbReference type="Pfam" id="PF12781">
    <property type="entry name" value="AAA_9"/>
    <property type="match status" value="2"/>
</dbReference>
<dbReference type="InterPro" id="IPR026983">
    <property type="entry name" value="DHC"/>
</dbReference>
<evidence type="ECO:0000256" key="3">
    <source>
        <dbReference type="SAM" id="MobiDB-lite"/>
    </source>
</evidence>
<evidence type="ECO:0000259" key="9">
    <source>
        <dbReference type="Pfam" id="PF18199"/>
    </source>
</evidence>
<feature type="coiled-coil region" evidence="2">
    <location>
        <begin position="480"/>
        <end position="535"/>
    </location>
</feature>
<dbReference type="InterPro" id="IPR024743">
    <property type="entry name" value="Dynein_HC_stalk"/>
</dbReference>
<sequence>MTALTASSTSISLPAITSPPLLSDMESEEYYSDGHISSATLDKEQPPLPPIAVKDPVAASSSSNEEPLKPHPPPPLNLKSILPGNQVAGSKSRRSSKEEKVAHTPRRGVSFKPGLIGDVSADEIYTGPLITMDQLRAPDEKLTDIVLSKFIALKDKDTEKGYMESTSSQLQEGLRKVLHNYNETAATKMNLAFFEATLYHMARLTRVLATPGGNALLMGQMYATGRTSMARLAAFAARCKFYTCHPGLSESNNQLKLRSVLKKASQLAGVYGKPVVLLVKSRLGELCMQDLCCFLKEGTCPDLYTPDELTHIIGQMLPGAKPPRGSRAEIALEKFFTRVQTYLHVVISMDCEDGCLSSGRGFLQKFPTLLQSSLCVDVYQPWSQQAFAYVAEYWIQVPTSDPFTGKLIETSWRSKSQPCDIISISRAMAYMHLTSQNAIRQHHQKDYKVYSPATFLDFIDLFKNLMWKIAKEEKSLISKYQSALDKINESLDTIQKYQSEVESLKPQYQLAVEIAQQKQQEVEAYQQEFADAKGHCAQDEAEIFEMQKPLTEMKKKAQAELDRVNPVYEAALHALRSLNSSALDEIRTFRKPPEMVVKVVNALCLLFGEPYGWDSGKALINRDNFFQDLEFYNKANMPEDVFYKLNVLFIQDKTFTPENVAKSSLAARSLCMWLHAVYAYALIHRNMRPKINMVEEAEVKLHEAQSHLGEKRVKAQNVQGLLEQKVREYEESLVHVHDLDRAMKALEDQIAEASHLMMNMETQHLTWKSALEESRSNLSTSAGDALVTAACASYHGPMEQSVRNVLLSDWMKACQSGKFYVKEGYESDLPSQMIPLRKNFSVKAILSSKDEQQLWNQKGLPEDPHAIHNALFIRACTIAMKRHWPLLLDPNNQALTWIKLLQERGMVSFHEGPDLEEDLRVESVSEREFGNEEMEVATPSGDDEEEDGTDEKSTERESESTPGVGQEYPETPRTLTSTGAETVFRTPVLDTTNVAESETDIFSTSQQTDQTPLPHDHQEIPKPPMELIVVASDDPSLPVKLCNAVVQGYSIMVTHTERTSLGEQFRDVLLRNITVGGDGGKKVMIGSKEYPYNAKFKLFLSSSVSLGVQGDGFKPLPIRETLLINIAVDQIGLQDILMQDVSSSERPEYRNQLKSIREDIRDQRITINQAEEEILKKTVQLPHGILDEENMLESLVHYQQVVLSTEATLQESITLQQQLLGKQKPFMKVAHHGTLLYRTIQKLEKLHPAYHVLLWCFQKWFSDGIRLRQKDQTNIAAPGARAVELINNLTRYIHQRVLQLCFPLHGSLFIFLVAVEKMRDNGELNDEEWKLFVEGMDRVEDGEVGEKPEWMDLQVWSDCHLLENRMSAFKGLQSCLVQYSNQWKEYFEHQPVLLSPVPGNILANLSIFQKAVLWRIVRPDKLASICHDVTVYQLGSSICSHEEHSVASMLPMLDPRTPLVFLIPGSYQEDYPHLSGLEGHLTLHPSTEVENICPQRGVEKSFHKLTLGTSGQMKEAVRMVRVCQQKGYWLLLDNCQAVETWHADFLRELKLLLETQPEEIDKEPAVINEVSRQPSVHKDFRLFMVTRADSPNKLPGLIIKHSLTKVCTSSTSFKASLQYHFSSASSWLERDQALIPETHVKTVHEMLFNLAFFHTVLSHRLSYPRLGFKGDYFWNEKDLHTSLDYLVFISRASFKRSFSDLAKMVGTHIYGGHASNPEDLRTVQALADSILMPWNDIKQMPSSMGVGSLLASILSSGQSGSRLNSQPGNLGAVLQLMFDSMKNSIDPLLLGLMKNAPNIIEAQQSSFIANTLSLLEMESQNGTIFADLSDVKSTLTSIQSKLCILPDASVISAKDGLSHLENFIISEINLVSKKVNHISQDVELLLSCLDGNLHINNELEEMLHALSHGRLPRGWGYPVSYVNVDLQIWLNDLIKKMEMLVDYQENIEDVISFDVSAFLRPKMFVEALLMEQAGKEYMEVQDVVMEIETMPFEEPPVCKPESGSYLTGFYLHNASWDTQRVIMVSHWKDDSADRSTQPVKLPLMWFKPVHKHFRTPSAVSTRQVATFKCPVFENVQIASQSIEPVTHIHLPCTLETKIWAQKQVFITMNHCPA</sequence>
<evidence type="ECO:0000259" key="8">
    <source>
        <dbReference type="Pfam" id="PF18198"/>
    </source>
</evidence>
<dbReference type="GO" id="GO:0051959">
    <property type="term" value="F:dynein light intermediate chain binding"/>
    <property type="evidence" value="ECO:0007669"/>
    <property type="project" value="InterPro"/>
</dbReference>
<dbReference type="InterPro" id="IPR027417">
    <property type="entry name" value="P-loop_NTPase"/>
</dbReference>
<proteinExistence type="inferred from homology"/>
<evidence type="ECO:0000313" key="11">
    <source>
        <dbReference type="Proteomes" id="UP001152320"/>
    </source>
</evidence>
<feature type="domain" description="Dynein heavy chain ATP-binding dynein motor region" evidence="7">
    <location>
        <begin position="855"/>
        <end position="904"/>
    </location>
</feature>
<feature type="domain" description="Dynein heavy chain region D6 P-loop" evidence="4">
    <location>
        <begin position="1484"/>
        <end position="1603"/>
    </location>
</feature>
<accession>A0A9Q0YKV0</accession>
<dbReference type="InterPro" id="IPR035706">
    <property type="entry name" value="AAA_9"/>
</dbReference>
<evidence type="ECO:0000256" key="2">
    <source>
        <dbReference type="SAM" id="Coils"/>
    </source>
</evidence>
<dbReference type="Pfam" id="PF18199">
    <property type="entry name" value="Dynein_C"/>
    <property type="match status" value="1"/>
</dbReference>
<dbReference type="Gene3D" id="1.20.1270.280">
    <property type="match status" value="1"/>
</dbReference>
<feature type="domain" description="Dynein heavy chain ATP-binding dynein motor region" evidence="7">
    <location>
        <begin position="1027"/>
        <end position="1197"/>
    </location>
</feature>
<dbReference type="PANTHER" id="PTHR45703:SF36">
    <property type="entry name" value="DYNEIN HEAVY CHAIN, CYTOPLASMIC"/>
    <property type="match status" value="1"/>
</dbReference>
<dbReference type="InterPro" id="IPR042219">
    <property type="entry name" value="AAA_lid_11_sf"/>
</dbReference>
<feature type="compositionally biased region" description="Basic and acidic residues" evidence="3">
    <location>
        <begin position="918"/>
        <end position="930"/>
    </location>
</feature>
<dbReference type="Gene3D" id="1.10.8.720">
    <property type="entry name" value="Region D6 of dynein motor"/>
    <property type="match status" value="1"/>
</dbReference>
<feature type="compositionally biased region" description="Low complexity" evidence="3">
    <location>
        <begin position="1"/>
        <end position="23"/>
    </location>
</feature>
<dbReference type="GO" id="GO:0008569">
    <property type="term" value="F:minus-end-directed microtubule motor activity"/>
    <property type="evidence" value="ECO:0007669"/>
    <property type="project" value="InterPro"/>
</dbReference>
<dbReference type="InterPro" id="IPR041658">
    <property type="entry name" value="AAA_lid_11"/>
</dbReference>
<dbReference type="Pfam" id="PF18198">
    <property type="entry name" value="AAA_lid_11"/>
    <property type="match status" value="1"/>
</dbReference>
<gene>
    <name evidence="10" type="ORF">HOLleu_34318</name>
</gene>
<comment type="similarity">
    <text evidence="1">Belongs to the dynein heavy chain family.</text>
</comment>
<evidence type="ECO:0000259" key="4">
    <source>
        <dbReference type="Pfam" id="PF03028"/>
    </source>
</evidence>
<feature type="domain" description="Dynein heavy chain AAA lid" evidence="8">
    <location>
        <begin position="1644"/>
        <end position="1731"/>
    </location>
</feature>
<dbReference type="GO" id="GO:0045505">
    <property type="term" value="F:dynein intermediate chain binding"/>
    <property type="evidence" value="ECO:0007669"/>
    <property type="project" value="InterPro"/>
</dbReference>
<dbReference type="Pfam" id="PF03028">
    <property type="entry name" value="Dynein_heavy"/>
    <property type="match status" value="1"/>
</dbReference>
<dbReference type="Pfam" id="PF12777">
    <property type="entry name" value="MT"/>
    <property type="match status" value="1"/>
</dbReference>
<feature type="region of interest" description="Disordered" evidence="3">
    <location>
        <begin position="917"/>
        <end position="979"/>
    </location>
</feature>
<dbReference type="GO" id="GO:0030286">
    <property type="term" value="C:dynein complex"/>
    <property type="evidence" value="ECO:0007669"/>
    <property type="project" value="InterPro"/>
</dbReference>
<evidence type="ECO:0000313" key="10">
    <source>
        <dbReference type="EMBL" id="KAJ8024415.1"/>
    </source>
</evidence>
<feature type="domain" description="Dynein heavy chain C-terminal" evidence="9">
    <location>
        <begin position="1815"/>
        <end position="2104"/>
    </location>
</feature>
<dbReference type="Proteomes" id="UP001152320">
    <property type="component" value="Chromosome 18"/>
</dbReference>
<evidence type="ECO:0000259" key="6">
    <source>
        <dbReference type="Pfam" id="PF12780"/>
    </source>
</evidence>
<feature type="domain" description="Dynein heavy chain coiled coil stalk" evidence="5">
    <location>
        <begin position="514"/>
        <end position="808"/>
    </location>
</feature>
<dbReference type="Gene3D" id="3.10.490.20">
    <property type="match status" value="1"/>
</dbReference>
<dbReference type="EMBL" id="JAIZAY010000018">
    <property type="protein sequence ID" value="KAJ8024415.1"/>
    <property type="molecule type" value="Genomic_DNA"/>
</dbReference>
<evidence type="ECO:0000259" key="7">
    <source>
        <dbReference type="Pfam" id="PF12781"/>
    </source>
</evidence>
<feature type="compositionally biased region" description="Basic and acidic residues" evidence="3">
    <location>
        <begin position="950"/>
        <end position="959"/>
    </location>
</feature>
<feature type="region of interest" description="Disordered" evidence="3">
    <location>
        <begin position="1"/>
        <end position="109"/>
    </location>
</feature>
<keyword evidence="11" id="KW-1185">Reference proteome</keyword>